<evidence type="ECO:0000313" key="3">
    <source>
        <dbReference type="Proteomes" id="UP000619788"/>
    </source>
</evidence>
<protein>
    <recommendedName>
        <fullName evidence="1">Glycoside hydrolase family 13 N-terminal domain-containing protein</fullName>
    </recommendedName>
</protein>
<keyword evidence="3" id="KW-1185">Reference proteome</keyword>
<gene>
    <name evidence="2" type="ORF">Psi01_83870</name>
</gene>
<dbReference type="Proteomes" id="UP000619788">
    <property type="component" value="Unassembled WGS sequence"/>
</dbReference>
<dbReference type="PANTHER" id="PTHR43651">
    <property type="entry name" value="1,4-ALPHA-GLUCAN-BRANCHING ENZYME"/>
    <property type="match status" value="1"/>
</dbReference>
<dbReference type="AlphaFoldDB" id="A0A8J3WR67"/>
<dbReference type="GO" id="GO:0004553">
    <property type="term" value="F:hydrolase activity, hydrolyzing O-glycosyl compounds"/>
    <property type="evidence" value="ECO:0007669"/>
    <property type="project" value="InterPro"/>
</dbReference>
<proteinExistence type="predicted"/>
<name>A0A8J3WR67_9ACTN</name>
<evidence type="ECO:0000313" key="2">
    <source>
        <dbReference type="EMBL" id="GIH97757.1"/>
    </source>
</evidence>
<organism evidence="2 3">
    <name type="scientific">Planobispora siamensis</name>
    <dbReference type="NCBI Taxonomy" id="936338"/>
    <lineage>
        <taxon>Bacteria</taxon>
        <taxon>Bacillati</taxon>
        <taxon>Actinomycetota</taxon>
        <taxon>Actinomycetes</taxon>
        <taxon>Streptosporangiales</taxon>
        <taxon>Streptosporangiaceae</taxon>
        <taxon>Planobispora</taxon>
    </lineage>
</organism>
<dbReference type="EMBL" id="BOOJ01000098">
    <property type="protein sequence ID" value="GIH97757.1"/>
    <property type="molecule type" value="Genomic_DNA"/>
</dbReference>
<dbReference type="InterPro" id="IPR004193">
    <property type="entry name" value="Glyco_hydro_13_N"/>
</dbReference>
<dbReference type="GO" id="GO:0005975">
    <property type="term" value="P:carbohydrate metabolic process"/>
    <property type="evidence" value="ECO:0007669"/>
    <property type="project" value="InterPro"/>
</dbReference>
<reference evidence="2 3" key="1">
    <citation type="submission" date="2021-01" db="EMBL/GenBank/DDBJ databases">
        <title>Whole genome shotgun sequence of Planobispora siamensis NBRC 107568.</title>
        <authorList>
            <person name="Komaki H."/>
            <person name="Tamura T."/>
        </authorList>
    </citation>
    <scope>NUCLEOTIDE SEQUENCE [LARGE SCALE GENOMIC DNA]</scope>
    <source>
        <strain evidence="2 3">NBRC 107568</strain>
    </source>
</reference>
<dbReference type="InterPro" id="IPR017853">
    <property type="entry name" value="GH"/>
</dbReference>
<dbReference type="InterPro" id="IPR014756">
    <property type="entry name" value="Ig_E-set"/>
</dbReference>
<comment type="caution">
    <text evidence="2">The sequence shown here is derived from an EMBL/GenBank/DDBJ whole genome shotgun (WGS) entry which is preliminary data.</text>
</comment>
<dbReference type="PANTHER" id="PTHR43651:SF11">
    <property type="entry name" value="MALTO-OLIGOSYLTREHALOSE TREHALOHYDROLASE"/>
    <property type="match status" value="1"/>
</dbReference>
<evidence type="ECO:0000259" key="1">
    <source>
        <dbReference type="Pfam" id="PF02922"/>
    </source>
</evidence>
<accession>A0A8J3WR67</accession>
<dbReference type="SUPFAM" id="SSF81296">
    <property type="entry name" value="E set domains"/>
    <property type="match status" value="1"/>
</dbReference>
<dbReference type="Pfam" id="PF02922">
    <property type="entry name" value="CBM_48"/>
    <property type="match status" value="1"/>
</dbReference>
<dbReference type="InterPro" id="IPR013783">
    <property type="entry name" value="Ig-like_fold"/>
</dbReference>
<feature type="domain" description="Glycoside hydrolase family 13 N-terminal" evidence="1">
    <location>
        <begin position="13"/>
        <end position="93"/>
    </location>
</feature>
<dbReference type="Gene3D" id="3.20.20.80">
    <property type="entry name" value="Glycosidases"/>
    <property type="match status" value="1"/>
</dbReference>
<sequence length="407" mass="45734">MPVSQQHITRSTPMGANLVADGATFRVWAPGAEHVHVALGGIADYWPTANDELVKDVTTGHWTGYFPGVVDGTKYRFFIQGPGGSGFKRDPWARELELHGYPDCDGIVRARDSYPWHDEDFQTPAFNELIVYQFHIGVFHARDHRGRDIRPYRVAKLLDALDRIEYLADLGVNAVQPLPFVEFQGEWSLGYNGTDLFSPEMDYCVAPENLGPYLDRVNALLKAKGCPPLEPRQLSGQVNQLKAFVDVCHLYGIAVLADVVYNHAGGGFDPQSIDHFDFPAHPHAGNSLYFSGDGWAGGRVFAFHRPPVRDFLIENAKMFLTEYHADGLRFDEVSVIDAKGGWFFCQNLTQTLRHHKPTAVLIAEYWGEHRWLAVWRPPQGMGFDVGYSDQLRHGVRDALGRVSWIEG</sequence>
<dbReference type="SUPFAM" id="SSF51445">
    <property type="entry name" value="(Trans)glycosidases"/>
    <property type="match status" value="1"/>
</dbReference>
<dbReference type="RefSeq" id="WP_204069742.1">
    <property type="nucleotide sequence ID" value="NZ_BOOJ01000098.1"/>
</dbReference>
<dbReference type="Gene3D" id="2.60.40.10">
    <property type="entry name" value="Immunoglobulins"/>
    <property type="match status" value="1"/>
</dbReference>